<evidence type="ECO:0000256" key="7">
    <source>
        <dbReference type="ARBA" id="ARBA00018638"/>
    </source>
</evidence>
<comment type="catalytic activity">
    <reaction evidence="26">
        <text>[GlcNAc-(1-&gt;4)-Mur2Ac(oyl-L-Ala-gamma-D-Glu-L-Lys-D-Ala-D-Ala)](n)-di-trans,octa-cis-undecaprenyl diphosphate + beta-D-GlcNAc-(1-&gt;4)-Mur2Ac(oyl-L-Ala-gamma-D-Glu-L-Lys-D-Ala-D-Ala)-di-trans,octa-cis-undecaprenyl diphosphate = [GlcNAc-(1-&gt;4)-Mur2Ac(oyl-L-Ala-gamma-D-Glu-L-Lys-D-Ala-D-Ala)](n+1)-di-trans,octa-cis-undecaprenyl diphosphate + di-trans,octa-cis-undecaprenyl diphosphate + H(+)</text>
        <dbReference type="Rhea" id="RHEA:23708"/>
        <dbReference type="Rhea" id="RHEA-COMP:9602"/>
        <dbReference type="Rhea" id="RHEA-COMP:9603"/>
        <dbReference type="ChEBI" id="CHEBI:15378"/>
        <dbReference type="ChEBI" id="CHEBI:58405"/>
        <dbReference type="ChEBI" id="CHEBI:60033"/>
        <dbReference type="ChEBI" id="CHEBI:78435"/>
        <dbReference type="EC" id="2.4.99.28"/>
    </reaction>
</comment>
<dbReference type="GO" id="GO:0005886">
    <property type="term" value="C:plasma membrane"/>
    <property type="evidence" value="ECO:0007669"/>
    <property type="project" value="UniProtKB-SubCell"/>
</dbReference>
<reference evidence="31 32" key="1">
    <citation type="submission" date="2017-01" db="EMBL/GenBank/DDBJ databases">
        <title>Draft sequence of Acidihalobacter ferrooxidans strain DSM 14175 (strain V8).</title>
        <authorList>
            <person name="Khaleque H.N."/>
            <person name="Ramsay J.P."/>
            <person name="Murphy R.J.T."/>
            <person name="Kaksonen A.H."/>
            <person name="Boxall N.J."/>
            <person name="Watkin E.L.J."/>
        </authorList>
    </citation>
    <scope>NUCLEOTIDE SEQUENCE [LARGE SCALE GENOMIC DNA]</scope>
    <source>
        <strain evidence="31 32">V8</strain>
    </source>
</reference>
<feature type="compositionally biased region" description="Low complexity" evidence="27">
    <location>
        <begin position="801"/>
        <end position="823"/>
    </location>
</feature>
<evidence type="ECO:0000256" key="23">
    <source>
        <dbReference type="ARBA" id="ARBA00023316"/>
    </source>
</evidence>
<keyword evidence="10" id="KW-0121">Carboxypeptidase</keyword>
<comment type="similarity">
    <text evidence="5">In the N-terminal section; belongs to the glycosyltransferase 51 family.</text>
</comment>
<evidence type="ECO:0000256" key="14">
    <source>
        <dbReference type="ARBA" id="ARBA00022692"/>
    </source>
</evidence>
<dbReference type="Gene3D" id="1.10.3810.10">
    <property type="entry name" value="Biosynthetic peptidoglycan transglycosylase-like"/>
    <property type="match status" value="1"/>
</dbReference>
<evidence type="ECO:0000256" key="25">
    <source>
        <dbReference type="ARBA" id="ARBA00044770"/>
    </source>
</evidence>
<evidence type="ECO:0000256" key="11">
    <source>
        <dbReference type="ARBA" id="ARBA00022670"/>
    </source>
</evidence>
<evidence type="ECO:0000259" key="29">
    <source>
        <dbReference type="Pfam" id="PF00912"/>
    </source>
</evidence>
<dbReference type="GO" id="GO:0008955">
    <property type="term" value="F:peptidoglycan glycosyltransferase activity"/>
    <property type="evidence" value="ECO:0007669"/>
    <property type="project" value="UniProtKB-EC"/>
</dbReference>
<evidence type="ECO:0000259" key="28">
    <source>
        <dbReference type="Pfam" id="PF00905"/>
    </source>
</evidence>
<keyword evidence="22" id="KW-0511">Multifunctional enzyme</keyword>
<name>A0A1P8UES0_9GAMM</name>
<dbReference type="GO" id="GO:0009002">
    <property type="term" value="F:serine-type D-Ala-D-Ala carboxypeptidase activity"/>
    <property type="evidence" value="ECO:0007669"/>
    <property type="project" value="UniProtKB-EC"/>
</dbReference>
<dbReference type="SUPFAM" id="SSF56601">
    <property type="entry name" value="beta-lactamase/transpeptidase-like"/>
    <property type="match status" value="1"/>
</dbReference>
<comment type="similarity">
    <text evidence="4">In the C-terminal section; belongs to the transpeptidase family.</text>
</comment>
<keyword evidence="16" id="KW-0133">Cell shape</keyword>
<evidence type="ECO:0000256" key="26">
    <source>
        <dbReference type="ARBA" id="ARBA00049902"/>
    </source>
</evidence>
<evidence type="ECO:0000256" key="6">
    <source>
        <dbReference type="ARBA" id="ARBA00012448"/>
    </source>
</evidence>
<dbReference type="KEGG" id="afy:BW247_03880"/>
<dbReference type="InterPro" id="IPR001460">
    <property type="entry name" value="PCN-bd_Tpept"/>
</dbReference>
<dbReference type="GO" id="GO:0046677">
    <property type="term" value="P:response to antibiotic"/>
    <property type="evidence" value="ECO:0007669"/>
    <property type="project" value="UniProtKB-KW"/>
</dbReference>
<feature type="domain" description="Glycosyl transferase family 51" evidence="29">
    <location>
        <begin position="66"/>
        <end position="244"/>
    </location>
</feature>
<evidence type="ECO:0000256" key="27">
    <source>
        <dbReference type="SAM" id="MobiDB-lite"/>
    </source>
</evidence>
<keyword evidence="11" id="KW-0645">Protease</keyword>
<evidence type="ECO:0000256" key="22">
    <source>
        <dbReference type="ARBA" id="ARBA00023268"/>
    </source>
</evidence>
<evidence type="ECO:0000256" key="13">
    <source>
        <dbReference type="ARBA" id="ARBA00022679"/>
    </source>
</evidence>
<dbReference type="InterPro" id="IPR001264">
    <property type="entry name" value="Glyco_trans_51"/>
</dbReference>
<dbReference type="InterPro" id="IPR050396">
    <property type="entry name" value="Glycosyltr_51/Transpeptidase"/>
</dbReference>
<dbReference type="AlphaFoldDB" id="A0A1P8UES0"/>
<evidence type="ECO:0000256" key="16">
    <source>
        <dbReference type="ARBA" id="ARBA00022960"/>
    </source>
</evidence>
<accession>A0A1P8UES0</accession>
<dbReference type="GO" id="GO:0006508">
    <property type="term" value="P:proteolysis"/>
    <property type="evidence" value="ECO:0007669"/>
    <property type="project" value="UniProtKB-KW"/>
</dbReference>
<dbReference type="Gene3D" id="3.40.710.10">
    <property type="entry name" value="DD-peptidase/beta-lactamase superfamily"/>
    <property type="match status" value="2"/>
</dbReference>
<keyword evidence="14" id="KW-0812">Transmembrane</keyword>
<evidence type="ECO:0000259" key="30">
    <source>
        <dbReference type="Pfam" id="PF17092"/>
    </source>
</evidence>
<evidence type="ECO:0000256" key="24">
    <source>
        <dbReference type="ARBA" id="ARBA00034000"/>
    </source>
</evidence>
<evidence type="ECO:0000313" key="31">
    <source>
        <dbReference type="EMBL" id="APZ42335.1"/>
    </source>
</evidence>
<dbReference type="GO" id="GO:0008360">
    <property type="term" value="P:regulation of cell shape"/>
    <property type="evidence" value="ECO:0007669"/>
    <property type="project" value="UniProtKB-KW"/>
</dbReference>
<dbReference type="SUPFAM" id="SSF53955">
    <property type="entry name" value="Lysozyme-like"/>
    <property type="match status" value="1"/>
</dbReference>
<organism evidence="31 32">
    <name type="scientific">Acidihalobacter ferrooxydans</name>
    <dbReference type="NCBI Taxonomy" id="1765967"/>
    <lineage>
        <taxon>Bacteria</taxon>
        <taxon>Pseudomonadati</taxon>
        <taxon>Pseudomonadota</taxon>
        <taxon>Gammaproteobacteria</taxon>
        <taxon>Chromatiales</taxon>
        <taxon>Ectothiorhodospiraceae</taxon>
        <taxon>Acidihalobacter</taxon>
    </lineage>
</organism>
<evidence type="ECO:0000256" key="1">
    <source>
        <dbReference type="ARBA" id="ARBA00002624"/>
    </source>
</evidence>
<proteinExistence type="inferred from homology"/>
<keyword evidence="9" id="KW-0997">Cell inner membrane</keyword>
<dbReference type="EC" id="3.4.16.4" evidence="6"/>
<dbReference type="OrthoDB" id="7911552at2"/>
<comment type="pathway">
    <text evidence="3">Cell wall biogenesis; peptidoglycan biosynthesis.</text>
</comment>
<evidence type="ECO:0000256" key="3">
    <source>
        <dbReference type="ARBA" id="ARBA00004752"/>
    </source>
</evidence>
<dbReference type="InterPro" id="IPR031376">
    <property type="entry name" value="PCB_OB"/>
</dbReference>
<dbReference type="STRING" id="1765967.BW247_03880"/>
<dbReference type="GO" id="GO:0071555">
    <property type="term" value="P:cell wall organization"/>
    <property type="evidence" value="ECO:0007669"/>
    <property type="project" value="UniProtKB-KW"/>
</dbReference>
<gene>
    <name evidence="31" type="ORF">BW247_03880</name>
</gene>
<dbReference type="FunFam" id="1.10.3810.10:FF:000001">
    <property type="entry name" value="Penicillin-binding protein 1A"/>
    <property type="match status" value="1"/>
</dbReference>
<evidence type="ECO:0000256" key="12">
    <source>
        <dbReference type="ARBA" id="ARBA00022676"/>
    </source>
</evidence>
<comment type="function">
    <text evidence="1">Cell wall formation. Synthesis of cross-linked peptidoglycan from the lipid intermediates. The enzyme has a penicillin-insensitive transglycosylase N-terminal domain (formation of linear glycan strands) and a penicillin-sensitive transpeptidase C-terminal domain (cross-linking of the peptide subunits).</text>
</comment>
<dbReference type="Pfam" id="PF17092">
    <property type="entry name" value="PCB_OB"/>
    <property type="match status" value="1"/>
</dbReference>
<dbReference type="InterPro" id="IPR012340">
    <property type="entry name" value="NA-bd_OB-fold"/>
</dbReference>
<evidence type="ECO:0000256" key="19">
    <source>
        <dbReference type="ARBA" id="ARBA00022989"/>
    </source>
</evidence>
<evidence type="ECO:0000256" key="20">
    <source>
        <dbReference type="ARBA" id="ARBA00023136"/>
    </source>
</evidence>
<dbReference type="InterPro" id="IPR036950">
    <property type="entry name" value="PBP_transglycosylase"/>
</dbReference>
<sequence>MTRKAAKAKRKPRRWGRIFLGVLLAGLIFAGGVGGWLYLQWRSLPSVTALRHWTPSVPLRIYDKNGNLLATVGPELHDRVTLNNTPLQLGNAFVAAENKYFWSHNPLYFPVDYPSILRAAWVDLTHLAPAQGASTITEQVARNFYLSPKKTITRKVREILLAYKLAMHLNRREILTLYLNKIYFGYGAYGVGAAARVYYGVAADQLTLPQMAMLAAMPAAPNYYNPLTHPKLARWRRDYVIKRMLVDGYINSTEAARAAAAPLTATYHTQGNNTAPYVAKWITKWLVSRFGAGRTFREGLKVYTTINARLQKAADRSVAIGLENYAMGQDSLDPQQYRGPIAHLNAQQLKQALAGARPPQLPNTNPINLRWGIVLSVKPNAVKVDMENTQTVTLQGKGLSWAQQAGGPHWPLKRGDLIWMRRYVDPGKPPSTVAWHTALWKTPQGARPWQLAQVPKVQGALVSMNNSTGAIDALVGGFSYALSHYDRALYAYRQPGSAFKPFVYAAALDGPELLASGKTDYLTQVSLIPNTPLSIKLPNGKVYKPTNYDMTFTKQPIPVWKDLADSKNVPSVRILMHVGIPYAIRYATHFGFPKSQLPPVPSLVLGAADVTPLQMTRGYAVFSNGGFLPHPYFVTKVVNDKGQSLSLKGCALCVVDNPPPHVITSGVAYLLTTMMQRVISEGTGVAARSLGHHLAGKTGTTNDQKNAWFVGYGRHVVTTVWVGQDNNKPMVKWAAGAREALPIWIHYMHAALVGVPSLPFFRPPGIVQASVNPKTGTLSDSGGQVFDFLSGFLPPAQSPLASGSTLAPSTTTTIPASVTTSAPSPQPFLQQYSNGLLSGGVK</sequence>
<protein>
    <recommendedName>
        <fullName evidence="7">Penicillin-binding protein 1A</fullName>
        <ecNumber evidence="25">2.4.99.28</ecNumber>
        <ecNumber evidence="6">3.4.16.4</ecNumber>
    </recommendedName>
</protein>
<evidence type="ECO:0000256" key="10">
    <source>
        <dbReference type="ARBA" id="ARBA00022645"/>
    </source>
</evidence>
<keyword evidence="18" id="KW-0573">Peptidoglycan synthesis</keyword>
<dbReference type="EC" id="2.4.99.28" evidence="25"/>
<feature type="domain" description="Penicillin-binding protein transpeptidase" evidence="28">
    <location>
        <begin position="459"/>
        <end position="713"/>
    </location>
</feature>
<dbReference type="InterPro" id="IPR012338">
    <property type="entry name" value="Beta-lactam/transpept-like"/>
</dbReference>
<evidence type="ECO:0000256" key="21">
    <source>
        <dbReference type="ARBA" id="ARBA00023251"/>
    </source>
</evidence>
<dbReference type="GO" id="GO:0008658">
    <property type="term" value="F:penicillin binding"/>
    <property type="evidence" value="ECO:0007669"/>
    <property type="project" value="InterPro"/>
</dbReference>
<dbReference type="Pfam" id="PF00912">
    <property type="entry name" value="Transgly"/>
    <property type="match status" value="1"/>
</dbReference>
<keyword evidence="23" id="KW-0961">Cell wall biogenesis/degradation</keyword>
<keyword evidence="20" id="KW-0472">Membrane</keyword>
<keyword evidence="32" id="KW-1185">Reference proteome</keyword>
<evidence type="ECO:0000256" key="9">
    <source>
        <dbReference type="ARBA" id="ARBA00022519"/>
    </source>
</evidence>
<dbReference type="NCBIfam" id="TIGR02074">
    <property type="entry name" value="PBP_1a_fam"/>
    <property type="match status" value="1"/>
</dbReference>
<keyword evidence="12" id="KW-0328">Glycosyltransferase</keyword>
<evidence type="ECO:0000256" key="18">
    <source>
        <dbReference type="ARBA" id="ARBA00022984"/>
    </source>
</evidence>
<keyword evidence="17" id="KW-0735">Signal-anchor</keyword>
<keyword evidence="19" id="KW-1133">Transmembrane helix</keyword>
<feature type="domain" description="Penicillin-binding protein OB-like" evidence="30">
    <location>
        <begin position="337"/>
        <end position="457"/>
    </location>
</feature>
<comment type="catalytic activity">
    <reaction evidence="24">
        <text>Preferential cleavage: (Ac)2-L-Lys-D-Ala-|-D-Ala. Also transpeptidation of peptidyl-alanyl moieties that are N-acyl substituents of D-alanine.</text>
        <dbReference type="EC" id="3.4.16.4"/>
    </reaction>
</comment>
<evidence type="ECO:0000256" key="8">
    <source>
        <dbReference type="ARBA" id="ARBA00022475"/>
    </source>
</evidence>
<keyword evidence="13" id="KW-0808">Transferase</keyword>
<evidence type="ECO:0000256" key="2">
    <source>
        <dbReference type="ARBA" id="ARBA00004249"/>
    </source>
</evidence>
<dbReference type="Proteomes" id="UP000243807">
    <property type="component" value="Chromosome"/>
</dbReference>
<dbReference type="EMBL" id="CP019434">
    <property type="protein sequence ID" value="APZ42335.1"/>
    <property type="molecule type" value="Genomic_DNA"/>
</dbReference>
<dbReference type="GO" id="GO:0030288">
    <property type="term" value="C:outer membrane-bounded periplasmic space"/>
    <property type="evidence" value="ECO:0007669"/>
    <property type="project" value="TreeGrafter"/>
</dbReference>
<keyword evidence="21" id="KW-0046">Antibiotic resistance</keyword>
<dbReference type="RefSeq" id="WP_076835873.1">
    <property type="nucleotide sequence ID" value="NZ_CP019434.1"/>
</dbReference>
<dbReference type="UniPathway" id="UPA00219"/>
<dbReference type="InterPro" id="IPR023346">
    <property type="entry name" value="Lysozyme-like_dom_sf"/>
</dbReference>
<evidence type="ECO:0000256" key="4">
    <source>
        <dbReference type="ARBA" id="ARBA00007090"/>
    </source>
</evidence>
<evidence type="ECO:0000313" key="32">
    <source>
        <dbReference type="Proteomes" id="UP000243807"/>
    </source>
</evidence>
<keyword evidence="15" id="KW-0378">Hydrolase</keyword>
<dbReference type="PANTHER" id="PTHR32282:SF27">
    <property type="entry name" value="PENICILLIN-BINDING PROTEIN 1A"/>
    <property type="match status" value="1"/>
</dbReference>
<evidence type="ECO:0000256" key="5">
    <source>
        <dbReference type="ARBA" id="ARBA00007739"/>
    </source>
</evidence>
<dbReference type="Gene3D" id="2.40.50.140">
    <property type="entry name" value="Nucleic acid-binding proteins"/>
    <property type="match status" value="1"/>
</dbReference>
<comment type="subcellular location">
    <subcellularLocation>
        <location evidence="2">Cell inner membrane</location>
        <topology evidence="2">Single-pass type II membrane protein</topology>
    </subcellularLocation>
</comment>
<keyword evidence="8" id="KW-1003">Cell membrane</keyword>
<feature type="region of interest" description="Disordered" evidence="27">
    <location>
        <begin position="800"/>
        <end position="826"/>
    </location>
</feature>
<dbReference type="PANTHER" id="PTHR32282">
    <property type="entry name" value="BINDING PROTEIN TRANSPEPTIDASE, PUTATIVE-RELATED"/>
    <property type="match status" value="1"/>
</dbReference>
<evidence type="ECO:0000256" key="15">
    <source>
        <dbReference type="ARBA" id="ARBA00022801"/>
    </source>
</evidence>
<dbReference type="GO" id="GO:0009252">
    <property type="term" value="P:peptidoglycan biosynthetic process"/>
    <property type="evidence" value="ECO:0007669"/>
    <property type="project" value="UniProtKB-UniPathway"/>
</dbReference>
<evidence type="ECO:0000256" key="17">
    <source>
        <dbReference type="ARBA" id="ARBA00022968"/>
    </source>
</evidence>
<dbReference type="Pfam" id="PF00905">
    <property type="entry name" value="Transpeptidase"/>
    <property type="match status" value="1"/>
</dbReference>